<dbReference type="GO" id="GO:0005096">
    <property type="term" value="F:GTPase activator activity"/>
    <property type="evidence" value="ECO:0007669"/>
    <property type="project" value="UniProtKB-KW"/>
</dbReference>
<evidence type="ECO:0000256" key="4">
    <source>
        <dbReference type="ARBA" id="ARBA00022483"/>
    </source>
</evidence>
<dbReference type="GO" id="GO:0030427">
    <property type="term" value="C:site of polarized growth"/>
    <property type="evidence" value="ECO:0007669"/>
    <property type="project" value="UniProtKB-ARBA"/>
</dbReference>
<dbReference type="SMART" id="SM00164">
    <property type="entry name" value="TBC"/>
    <property type="match status" value="1"/>
</dbReference>
<evidence type="ECO:0000256" key="3">
    <source>
        <dbReference type="ARBA" id="ARBA00022468"/>
    </source>
</evidence>
<dbReference type="InterPro" id="IPR000195">
    <property type="entry name" value="Rab-GAP-TBC_dom"/>
</dbReference>
<keyword evidence="8 11" id="KW-0175">Coiled coil</keyword>
<comment type="subcellular location">
    <subcellularLocation>
        <location evidence="1">Cytoplasm</location>
    </subcellularLocation>
</comment>
<feature type="coiled-coil region" evidence="11">
    <location>
        <begin position="579"/>
        <end position="634"/>
    </location>
</feature>
<keyword evidence="5" id="KW-0963">Cytoplasm</keyword>
<dbReference type="SUPFAM" id="SSF47923">
    <property type="entry name" value="Ypt/Rab-GAP domain of gyp1p"/>
    <property type="match status" value="2"/>
</dbReference>
<dbReference type="Gene3D" id="1.10.472.80">
    <property type="entry name" value="Ypt/Rab-GAP domain of gyp1p, domain 3"/>
    <property type="match status" value="1"/>
</dbReference>
<dbReference type="InterPro" id="IPR050302">
    <property type="entry name" value="Rab_GAP_TBC_domain"/>
</dbReference>
<evidence type="ECO:0000313" key="14">
    <source>
        <dbReference type="EMBL" id="TID30321.1"/>
    </source>
</evidence>
<evidence type="ECO:0000256" key="1">
    <source>
        <dbReference type="ARBA" id="ARBA00004496"/>
    </source>
</evidence>
<evidence type="ECO:0000313" key="15">
    <source>
        <dbReference type="Proteomes" id="UP000307173"/>
    </source>
</evidence>
<feature type="coiled-coil region" evidence="11">
    <location>
        <begin position="658"/>
        <end position="692"/>
    </location>
</feature>
<dbReference type="GO" id="GO:0015031">
    <property type="term" value="P:protein transport"/>
    <property type="evidence" value="ECO:0007669"/>
    <property type="project" value="UniProtKB-KW"/>
</dbReference>
<feature type="region of interest" description="Disordered" evidence="12">
    <location>
        <begin position="1"/>
        <end position="95"/>
    </location>
</feature>
<feature type="domain" description="Rab-GAP TBC" evidence="13">
    <location>
        <begin position="284"/>
        <end position="466"/>
    </location>
</feature>
<evidence type="ECO:0000256" key="6">
    <source>
        <dbReference type="ARBA" id="ARBA00022892"/>
    </source>
</evidence>
<dbReference type="Pfam" id="PF23436">
    <property type="entry name" value="RabGap-TBC_2"/>
    <property type="match status" value="1"/>
</dbReference>
<dbReference type="InterPro" id="IPR035969">
    <property type="entry name" value="Rab-GAP_TBC_sf"/>
</dbReference>
<keyword evidence="15" id="KW-1185">Reference proteome</keyword>
<evidence type="ECO:0000256" key="10">
    <source>
        <dbReference type="ARBA" id="ARBA00072088"/>
    </source>
</evidence>
<gene>
    <name evidence="14" type="ORF">CANINC_001108</name>
</gene>
<keyword evidence="3" id="KW-0343">GTPase activation</keyword>
<evidence type="ECO:0000256" key="8">
    <source>
        <dbReference type="ARBA" id="ARBA00023054"/>
    </source>
</evidence>
<evidence type="ECO:0000256" key="12">
    <source>
        <dbReference type="SAM" id="MobiDB-lite"/>
    </source>
</evidence>
<comment type="similarity">
    <text evidence="9">Belongs to the GYP5 family.</text>
</comment>
<evidence type="ECO:0000256" key="2">
    <source>
        <dbReference type="ARBA" id="ARBA00022448"/>
    </source>
</evidence>
<organism evidence="14 15">
    <name type="scientific">Pichia inconspicua</name>
    <dbReference type="NCBI Taxonomy" id="52247"/>
    <lineage>
        <taxon>Eukaryota</taxon>
        <taxon>Fungi</taxon>
        <taxon>Dikarya</taxon>
        <taxon>Ascomycota</taxon>
        <taxon>Saccharomycotina</taxon>
        <taxon>Pichiomycetes</taxon>
        <taxon>Pichiales</taxon>
        <taxon>Pichiaceae</taxon>
        <taxon>Pichia</taxon>
    </lineage>
</organism>
<reference evidence="14 15" key="1">
    <citation type="journal article" date="2019" name="Front. Genet.">
        <title>Whole-Genome Sequencing of the Opportunistic Yeast Pathogen Candida inconspicua Uncovers Its Hybrid Origin.</title>
        <authorList>
            <person name="Mixao V."/>
            <person name="Hansen A.P."/>
            <person name="Saus E."/>
            <person name="Boekhout T."/>
            <person name="Lass-Florl C."/>
            <person name="Gabaldon T."/>
        </authorList>
    </citation>
    <scope>NUCLEOTIDE SEQUENCE [LARGE SCALE GENOMIC DNA]</scope>
    <source>
        <strain evidence="14 15">CBS 180</strain>
    </source>
</reference>
<dbReference type="PROSITE" id="PS50086">
    <property type="entry name" value="TBC_RABGAP"/>
    <property type="match status" value="1"/>
</dbReference>
<feature type="compositionally biased region" description="Basic and acidic residues" evidence="12">
    <location>
        <begin position="1"/>
        <end position="11"/>
    </location>
</feature>
<sequence length="710" mass="82254">MSNIEHQKGDTESADFDFNEYAHDSIDGNDEVETGKTEKDDEESVSNEGNIVDQIDDANESSKGNEKVEIAEEKLEDKEDESIIHDNEVETDIPEESLQAEEAQTKLVDVPDTKSVDETTAVETVHEEHISLANDMESIDSEASVIRRPELPTRIETTDSKNLPELPTRETTEQPKTPINWFSFSTISNFENTAELISSPINMNLAYHRYTERENESKSEKDQNDIVNSRNSLKKTFNDIKAGVSHNEVLANSIDWEFWSLVSNNYNDVVMNKQTELKKNITAGIPNEIRGMIWQIISDSNSIKLKEFFINTKDYNSEFANMIRRDLVRTRFVKDSQINDKLDDLFNIIKTYSLYDTEVGYTQGMAFITVPLLMNMESDEAFCALVRLMFTYGLRDFFLPEMPGLHLRIYQFDRLLEDFVPDLYQHLQNENIKSSMYAIQWFLTFFAYKFPLAMVLRIFDVVIAEGLESILKFALNLMIKNHDHLLTLKFEGLLEFLKEKIFYYYFESCDDLEDDEKIEDNKWNYKIDEFIKDSMEINILPLILNKYKCEYDEVTRIEQENAKKVLELQSQNGMIIKEIRKVEANYAILNKEHMEIANEMVNGKMSIGSLEEENKSLQEMIEELRQRLENLQSSTGSNGVVDFTSDSSVLSEGLDKEIQKAMETNLQVMDENQLLEEELANLEATNQQLKSEHGKNIGSMFKLKKGKFWK</sequence>
<dbReference type="Gene3D" id="1.10.10.750">
    <property type="entry name" value="Ypt/Rab-GAP domain of gyp1p, domain 1"/>
    <property type="match status" value="1"/>
</dbReference>
<dbReference type="Gene3D" id="1.10.8.270">
    <property type="entry name" value="putative rabgap domain of human tbc1 domain family member 14 like domains"/>
    <property type="match status" value="1"/>
</dbReference>
<keyword evidence="4" id="KW-0268">Exocytosis</keyword>
<evidence type="ECO:0000256" key="7">
    <source>
        <dbReference type="ARBA" id="ARBA00022927"/>
    </source>
</evidence>
<dbReference type="GO" id="GO:0005737">
    <property type="term" value="C:cytoplasm"/>
    <property type="evidence" value="ECO:0007669"/>
    <property type="project" value="UniProtKB-SubCell"/>
</dbReference>
<evidence type="ECO:0000256" key="11">
    <source>
        <dbReference type="SAM" id="Coils"/>
    </source>
</evidence>
<name>A0A4T0X4E9_9ASCO</name>
<dbReference type="EMBL" id="SELW01000165">
    <property type="protein sequence ID" value="TID30321.1"/>
    <property type="molecule type" value="Genomic_DNA"/>
</dbReference>
<dbReference type="Proteomes" id="UP000307173">
    <property type="component" value="Unassembled WGS sequence"/>
</dbReference>
<keyword evidence="7" id="KW-0653">Protein transport</keyword>
<comment type="caution">
    <text evidence="14">The sequence shown here is derived from an EMBL/GenBank/DDBJ whole genome shotgun (WGS) entry which is preliminary data.</text>
</comment>
<feature type="compositionally biased region" description="Basic and acidic residues" evidence="12">
    <location>
        <begin position="63"/>
        <end position="88"/>
    </location>
</feature>
<accession>A0A4T0X4E9</accession>
<dbReference type="GO" id="GO:0031267">
    <property type="term" value="F:small GTPase binding"/>
    <property type="evidence" value="ECO:0007669"/>
    <property type="project" value="TreeGrafter"/>
</dbReference>
<keyword evidence="6" id="KW-0931">ER-Golgi transport</keyword>
<dbReference type="STRING" id="52247.A0A4T0X4E9"/>
<dbReference type="OrthoDB" id="295078at2759"/>
<dbReference type="PANTHER" id="PTHR47219:SF9">
    <property type="entry name" value="GTPASE ACTIVATING PROTEIN AND CENTROSOME-ASSOCIATED, ISOFORM B"/>
    <property type="match status" value="1"/>
</dbReference>
<dbReference type="GO" id="GO:0006887">
    <property type="term" value="P:exocytosis"/>
    <property type="evidence" value="ECO:0007669"/>
    <property type="project" value="UniProtKB-KW"/>
</dbReference>
<proteinExistence type="inferred from homology"/>
<dbReference type="PANTHER" id="PTHR47219">
    <property type="entry name" value="RAB GTPASE-ACTIVATING PROTEIN 1-LIKE"/>
    <property type="match status" value="1"/>
</dbReference>
<evidence type="ECO:0000256" key="9">
    <source>
        <dbReference type="ARBA" id="ARBA00061661"/>
    </source>
</evidence>
<protein>
    <recommendedName>
        <fullName evidence="10">GTPase-activating protein GYP5</fullName>
    </recommendedName>
</protein>
<evidence type="ECO:0000256" key="5">
    <source>
        <dbReference type="ARBA" id="ARBA00022490"/>
    </source>
</evidence>
<keyword evidence="2" id="KW-0813">Transport</keyword>
<dbReference type="FunFam" id="1.10.472.80:FF:000044">
    <property type="entry name" value="GTPase-activating protein GYP5"/>
    <property type="match status" value="1"/>
</dbReference>
<dbReference type="AlphaFoldDB" id="A0A4T0X4E9"/>
<evidence type="ECO:0000259" key="13">
    <source>
        <dbReference type="PROSITE" id="PS50086"/>
    </source>
</evidence>